<dbReference type="AlphaFoldDB" id="A0A1N7N2Y1"/>
<keyword evidence="2" id="KW-1185">Reference proteome</keyword>
<name>A0A1N7N2Y1_9RHOB</name>
<evidence type="ECO:0000313" key="2">
    <source>
        <dbReference type="Proteomes" id="UP000186684"/>
    </source>
</evidence>
<sequence>MPQTIQVAVIAVATLGTGAATMSVMNEDIPDLQVPEGAWVSSGALDGRAFEVYGQDVNSGAVLEDEIIFRDGTFQSVDCQNYCDFSWSEYQTKEIGGVIHFTATTVCPDAPHTVVFYGQVDGDAVTIQGTWTTRRWFWTNQIVMEVAGTATDFDAALAASG</sequence>
<reference evidence="2" key="1">
    <citation type="submission" date="2017-01" db="EMBL/GenBank/DDBJ databases">
        <authorList>
            <person name="Varghese N."/>
            <person name="Submissions S."/>
        </authorList>
    </citation>
    <scope>NUCLEOTIDE SEQUENCE [LARGE SCALE GENOMIC DNA]</scope>
    <source>
        <strain evidence="2">DSM 29430</strain>
    </source>
</reference>
<evidence type="ECO:0000313" key="1">
    <source>
        <dbReference type="EMBL" id="SIS92695.1"/>
    </source>
</evidence>
<protein>
    <recommendedName>
        <fullName evidence="3">Avidin family protein</fullName>
    </recommendedName>
</protein>
<evidence type="ECO:0008006" key="3">
    <source>
        <dbReference type="Google" id="ProtNLM"/>
    </source>
</evidence>
<proteinExistence type="predicted"/>
<accession>A0A1N7N2Y1</accession>
<dbReference type="RefSeq" id="WP_076448336.1">
    <property type="nucleotide sequence ID" value="NZ_FTOQ01000006.1"/>
</dbReference>
<dbReference type="EMBL" id="FTOQ01000006">
    <property type="protein sequence ID" value="SIS92695.1"/>
    <property type="molecule type" value="Genomic_DNA"/>
</dbReference>
<organism evidence="1 2">
    <name type="scientific">Roseivivax lentus</name>
    <dbReference type="NCBI Taxonomy" id="633194"/>
    <lineage>
        <taxon>Bacteria</taxon>
        <taxon>Pseudomonadati</taxon>
        <taxon>Pseudomonadota</taxon>
        <taxon>Alphaproteobacteria</taxon>
        <taxon>Rhodobacterales</taxon>
        <taxon>Roseobacteraceae</taxon>
        <taxon>Roseivivax</taxon>
    </lineage>
</organism>
<dbReference type="STRING" id="633194.SAMN05421759_106192"/>
<dbReference type="OrthoDB" id="6119866at2"/>
<dbReference type="Proteomes" id="UP000186684">
    <property type="component" value="Unassembled WGS sequence"/>
</dbReference>
<gene>
    <name evidence="1" type="ORF">SAMN05421759_106192</name>
</gene>